<dbReference type="Pfam" id="PF00528">
    <property type="entry name" value="BPD_transp_1"/>
    <property type="match status" value="1"/>
</dbReference>
<dbReference type="Gene3D" id="1.10.3720.10">
    <property type="entry name" value="MetI-like"/>
    <property type="match status" value="1"/>
</dbReference>
<evidence type="ECO:0000256" key="5">
    <source>
        <dbReference type="ARBA" id="ARBA00022989"/>
    </source>
</evidence>
<reference evidence="9 10" key="1">
    <citation type="submission" date="2017-08" db="EMBL/GenBank/DDBJ databases">
        <title>Reclassification of Bisgaard taxon 37 and 44.</title>
        <authorList>
            <person name="Christensen H."/>
        </authorList>
    </citation>
    <scope>NUCLEOTIDE SEQUENCE [LARGE SCALE GENOMIC DNA]</scope>
    <source>
        <strain evidence="9 10">B96_3</strain>
    </source>
</reference>
<dbReference type="EMBL" id="NRHC01000030">
    <property type="protein sequence ID" value="RIY33516.1"/>
    <property type="molecule type" value="Genomic_DNA"/>
</dbReference>
<evidence type="ECO:0000256" key="1">
    <source>
        <dbReference type="ARBA" id="ARBA00004651"/>
    </source>
</evidence>
<comment type="subcellular location">
    <subcellularLocation>
        <location evidence="1 7">Cell membrane</location>
        <topology evidence="1 7">Multi-pass membrane protein</topology>
    </subcellularLocation>
</comment>
<dbReference type="CDD" id="cd06261">
    <property type="entry name" value="TM_PBP2"/>
    <property type="match status" value="1"/>
</dbReference>
<dbReference type="GO" id="GO:0005886">
    <property type="term" value="C:plasma membrane"/>
    <property type="evidence" value="ECO:0007669"/>
    <property type="project" value="UniProtKB-SubCell"/>
</dbReference>
<dbReference type="Pfam" id="PF19300">
    <property type="entry name" value="BPD_transp_1_N"/>
    <property type="match status" value="1"/>
</dbReference>
<evidence type="ECO:0000256" key="3">
    <source>
        <dbReference type="ARBA" id="ARBA00022475"/>
    </source>
</evidence>
<dbReference type="Proteomes" id="UP000265691">
    <property type="component" value="Unassembled WGS sequence"/>
</dbReference>
<dbReference type="NCBIfam" id="NF007008">
    <property type="entry name" value="PRK09471.1"/>
    <property type="match status" value="1"/>
</dbReference>
<evidence type="ECO:0000256" key="7">
    <source>
        <dbReference type="RuleBase" id="RU363032"/>
    </source>
</evidence>
<sequence>MYKYIFRRILEAIPTLLILIAITFFLMRLAPGSPFTSERAYPPEIIANIEAKYHLNEPIWKQFIIYLNNLLHGDLGPSFKYKDFTVNQLVGQSFGASLKLGSIAFLIVLVLGITVGIIAALYQNTWIDYSVISLLVVGSVIPTIVAAPVLIYIFAVKLGWLPSGGWNGGATRNMILPIIIYVYGSMTFLARITRGNMIEVLTNNYIRTAKAKGLSTRYIIVHHTLRAVAVPVVQVLTLSFVGFITGSIIVEQIFGIPGLGQLYVQGATNRDYGLVLSITILSGVLIVVANIVNDILMAVVDPRIKF</sequence>
<gene>
    <name evidence="9" type="primary">oppB</name>
    <name evidence="9" type="ORF">CKF54_02595</name>
</gene>
<feature type="transmembrane region" description="Helical" evidence="7">
    <location>
        <begin position="129"/>
        <end position="154"/>
    </location>
</feature>
<name>A0A3A1Y879_9GAMM</name>
<dbReference type="AlphaFoldDB" id="A0A3A1Y879"/>
<feature type="transmembrane region" description="Helical" evidence="7">
    <location>
        <begin position="174"/>
        <end position="192"/>
    </location>
</feature>
<feature type="domain" description="ABC transmembrane type-1" evidence="8">
    <location>
        <begin position="94"/>
        <end position="293"/>
    </location>
</feature>
<dbReference type="RefSeq" id="WP_119524726.1">
    <property type="nucleotide sequence ID" value="NZ_NRHC01000030.1"/>
</dbReference>
<accession>A0A3A1Y879</accession>
<keyword evidence="5 7" id="KW-1133">Transmembrane helix</keyword>
<comment type="caution">
    <text evidence="9">The sequence shown here is derived from an EMBL/GenBank/DDBJ whole genome shotgun (WGS) entry which is preliminary data.</text>
</comment>
<proteinExistence type="inferred from homology"/>
<feature type="transmembrane region" description="Helical" evidence="7">
    <location>
        <begin position="103"/>
        <end position="122"/>
    </location>
</feature>
<keyword evidence="6 7" id="KW-0472">Membrane</keyword>
<evidence type="ECO:0000313" key="9">
    <source>
        <dbReference type="EMBL" id="RIY33516.1"/>
    </source>
</evidence>
<dbReference type="SUPFAM" id="SSF161098">
    <property type="entry name" value="MetI-like"/>
    <property type="match status" value="1"/>
</dbReference>
<feature type="transmembrane region" description="Helical" evidence="7">
    <location>
        <begin position="227"/>
        <end position="254"/>
    </location>
</feature>
<dbReference type="InterPro" id="IPR000515">
    <property type="entry name" value="MetI-like"/>
</dbReference>
<keyword evidence="2 7" id="KW-0813">Transport</keyword>
<dbReference type="GO" id="GO:0055085">
    <property type="term" value="P:transmembrane transport"/>
    <property type="evidence" value="ECO:0007669"/>
    <property type="project" value="InterPro"/>
</dbReference>
<evidence type="ECO:0000256" key="6">
    <source>
        <dbReference type="ARBA" id="ARBA00023136"/>
    </source>
</evidence>
<dbReference type="OrthoDB" id="9805855at2"/>
<evidence type="ECO:0000259" key="8">
    <source>
        <dbReference type="PROSITE" id="PS50928"/>
    </source>
</evidence>
<dbReference type="PANTHER" id="PTHR30465">
    <property type="entry name" value="INNER MEMBRANE ABC TRANSPORTER"/>
    <property type="match status" value="1"/>
</dbReference>
<protein>
    <submittedName>
        <fullName evidence="9">Oligopeptide transporter permease</fullName>
    </submittedName>
</protein>
<dbReference type="PANTHER" id="PTHR30465:SF74">
    <property type="entry name" value="OLIGOPEPTIDE TRANSPORT SYSTEM PERMEASE PROTEIN OPPB"/>
    <property type="match status" value="1"/>
</dbReference>
<dbReference type="InterPro" id="IPR045621">
    <property type="entry name" value="BPD_transp_1_N"/>
</dbReference>
<evidence type="ECO:0000256" key="2">
    <source>
        <dbReference type="ARBA" id="ARBA00022448"/>
    </source>
</evidence>
<feature type="transmembrane region" description="Helical" evidence="7">
    <location>
        <begin position="274"/>
        <end position="300"/>
    </location>
</feature>
<keyword evidence="4 7" id="KW-0812">Transmembrane</keyword>
<dbReference type="InterPro" id="IPR035906">
    <property type="entry name" value="MetI-like_sf"/>
</dbReference>
<evidence type="ECO:0000313" key="10">
    <source>
        <dbReference type="Proteomes" id="UP000265691"/>
    </source>
</evidence>
<evidence type="ECO:0000256" key="4">
    <source>
        <dbReference type="ARBA" id="ARBA00022692"/>
    </source>
</evidence>
<keyword evidence="3" id="KW-1003">Cell membrane</keyword>
<feature type="transmembrane region" description="Helical" evidence="7">
    <location>
        <begin position="12"/>
        <end position="30"/>
    </location>
</feature>
<comment type="similarity">
    <text evidence="7">Belongs to the binding-protein-dependent transport system permease family.</text>
</comment>
<organism evidence="9 10">
    <name type="scientific">Psittacicella hinzii</name>
    <dbReference type="NCBI Taxonomy" id="2028575"/>
    <lineage>
        <taxon>Bacteria</taxon>
        <taxon>Pseudomonadati</taxon>
        <taxon>Pseudomonadota</taxon>
        <taxon>Gammaproteobacteria</taxon>
        <taxon>Pasteurellales</taxon>
        <taxon>Psittacicellaceae</taxon>
        <taxon>Psittacicella</taxon>
    </lineage>
</organism>
<keyword evidence="10" id="KW-1185">Reference proteome</keyword>
<dbReference type="PROSITE" id="PS50928">
    <property type="entry name" value="ABC_TM1"/>
    <property type="match status" value="1"/>
</dbReference>